<name>A0ABN9C470_9NEOB</name>
<accession>A0ABN9C470</accession>
<feature type="non-terminal residue" evidence="2">
    <location>
        <position position="1"/>
    </location>
</feature>
<protein>
    <submittedName>
        <fullName evidence="2">Uncharacterized protein</fullName>
    </submittedName>
</protein>
<feature type="region of interest" description="Disordered" evidence="1">
    <location>
        <begin position="1"/>
        <end position="22"/>
    </location>
</feature>
<dbReference type="Proteomes" id="UP001162483">
    <property type="component" value="Unassembled WGS sequence"/>
</dbReference>
<gene>
    <name evidence="2" type="ORF">SPARVUS_LOCUS4166518</name>
</gene>
<organism evidence="2 3">
    <name type="scientific">Staurois parvus</name>
    <dbReference type="NCBI Taxonomy" id="386267"/>
    <lineage>
        <taxon>Eukaryota</taxon>
        <taxon>Metazoa</taxon>
        <taxon>Chordata</taxon>
        <taxon>Craniata</taxon>
        <taxon>Vertebrata</taxon>
        <taxon>Euteleostomi</taxon>
        <taxon>Amphibia</taxon>
        <taxon>Batrachia</taxon>
        <taxon>Anura</taxon>
        <taxon>Neobatrachia</taxon>
        <taxon>Ranoidea</taxon>
        <taxon>Ranidae</taxon>
        <taxon>Staurois</taxon>
    </lineage>
</organism>
<dbReference type="EMBL" id="CATNWA010007479">
    <property type="protein sequence ID" value="CAI9554161.1"/>
    <property type="molecule type" value="Genomic_DNA"/>
</dbReference>
<proteinExistence type="predicted"/>
<evidence type="ECO:0000256" key="1">
    <source>
        <dbReference type="SAM" id="MobiDB-lite"/>
    </source>
</evidence>
<feature type="non-terminal residue" evidence="2">
    <location>
        <position position="113"/>
    </location>
</feature>
<evidence type="ECO:0000313" key="2">
    <source>
        <dbReference type="EMBL" id="CAI9554161.1"/>
    </source>
</evidence>
<comment type="caution">
    <text evidence="2">The sequence shown here is derived from an EMBL/GenBank/DDBJ whole genome shotgun (WGS) entry which is preliminary data.</text>
</comment>
<sequence>SRPRNVAQAYQEGLRKQLPAASSEPSLLIRDLQSLSPPSLPPKKGRTQAKQGEFQLKKIFNGCPLKIHSATTWRHPTTKDMHVILGAEQGIYTLNLSESQASLDLLTTGWTTW</sequence>
<evidence type="ECO:0000313" key="3">
    <source>
        <dbReference type="Proteomes" id="UP001162483"/>
    </source>
</evidence>
<reference evidence="2" key="1">
    <citation type="submission" date="2023-05" db="EMBL/GenBank/DDBJ databases">
        <authorList>
            <person name="Stuckert A."/>
        </authorList>
    </citation>
    <scope>NUCLEOTIDE SEQUENCE</scope>
</reference>
<keyword evidence="3" id="KW-1185">Reference proteome</keyword>